<dbReference type="InterPro" id="IPR036728">
    <property type="entry name" value="PBP_GOBP_sf"/>
</dbReference>
<protein>
    <submittedName>
        <fullName evidence="2">Odorant binding protein</fullName>
    </submittedName>
</protein>
<feature type="chain" id="PRO_5032905654" evidence="1">
    <location>
        <begin position="21"/>
        <end position="143"/>
    </location>
</feature>
<organism evidence="2">
    <name type="scientific">Semiothisa cinerearia</name>
    <dbReference type="NCBI Taxonomy" id="2249628"/>
    <lineage>
        <taxon>Eukaryota</taxon>
        <taxon>Metazoa</taxon>
        <taxon>Ecdysozoa</taxon>
        <taxon>Arthropoda</taxon>
        <taxon>Hexapoda</taxon>
        <taxon>Insecta</taxon>
        <taxon>Pterygota</taxon>
        <taxon>Neoptera</taxon>
        <taxon>Endopterygota</taxon>
        <taxon>Lepidoptera</taxon>
        <taxon>Glossata</taxon>
        <taxon>Ditrysia</taxon>
        <taxon>Geometroidea</taxon>
        <taxon>Geometridae</taxon>
        <taxon>Ennominae</taxon>
        <taxon>Semiothisa</taxon>
    </lineage>
</organism>
<dbReference type="InterPro" id="IPR006170">
    <property type="entry name" value="PBP/GOBP"/>
</dbReference>
<reference evidence="2" key="1">
    <citation type="journal article" name="PLoS ONE">
        <title>Identification of chemosensory genes from the antennal transcriptome of Semiothisa cinerearia.</title>
        <authorList>
            <person name="Liu P."/>
            <person name="Zhang X."/>
            <person name="Meng R."/>
            <person name="Liu C."/>
            <person name="Li M."/>
            <person name="Zhang T."/>
        </authorList>
    </citation>
    <scope>NUCLEOTIDE SEQUENCE</scope>
</reference>
<proteinExistence type="evidence at transcript level"/>
<gene>
    <name evidence="2" type="primary">OBP18</name>
</gene>
<dbReference type="EMBL" id="MT380348">
    <property type="protein sequence ID" value="QRF70938.1"/>
    <property type="molecule type" value="mRNA"/>
</dbReference>
<sequence>MLRYACVSFVILGSFLVAAGLQEEKQKLHDYWSEAFKSCSKEFGISLEDVEATKENKSDIDPCFIKCILKSNKLIDDKGMFDPKQGMEIAEMFITNPDELAKIKKVSDTCQSVNDEKVSDGEKGCERSVLLMQCLMENKSQLL</sequence>
<dbReference type="SUPFAM" id="SSF47565">
    <property type="entry name" value="Insect pheromone/odorant-binding proteins"/>
    <property type="match status" value="1"/>
</dbReference>
<feature type="signal peptide" evidence="1">
    <location>
        <begin position="1"/>
        <end position="20"/>
    </location>
</feature>
<evidence type="ECO:0000256" key="1">
    <source>
        <dbReference type="SAM" id="SignalP"/>
    </source>
</evidence>
<name>A0A889XL57_9NEOP</name>
<dbReference type="SMART" id="SM00708">
    <property type="entry name" value="PhBP"/>
    <property type="match status" value="1"/>
</dbReference>
<dbReference type="GO" id="GO:0005549">
    <property type="term" value="F:odorant binding"/>
    <property type="evidence" value="ECO:0007669"/>
    <property type="project" value="InterPro"/>
</dbReference>
<dbReference type="Pfam" id="PF01395">
    <property type="entry name" value="PBP_GOBP"/>
    <property type="match status" value="1"/>
</dbReference>
<accession>A0A889XL57</accession>
<dbReference type="CDD" id="cd23992">
    <property type="entry name" value="PBP_GOBP"/>
    <property type="match status" value="1"/>
</dbReference>
<dbReference type="Gene3D" id="1.10.238.20">
    <property type="entry name" value="Pheromone/general odorant binding protein domain"/>
    <property type="match status" value="1"/>
</dbReference>
<evidence type="ECO:0000313" key="2">
    <source>
        <dbReference type="EMBL" id="QRF70938.1"/>
    </source>
</evidence>
<keyword evidence="1" id="KW-0732">Signal</keyword>
<dbReference type="AlphaFoldDB" id="A0A889XL57"/>